<accession>A0ABW3R4D5</accession>
<dbReference type="Pfam" id="PF01547">
    <property type="entry name" value="SBP_bac_1"/>
    <property type="match status" value="1"/>
</dbReference>
<evidence type="ECO:0000313" key="5">
    <source>
        <dbReference type="Proteomes" id="UP001597168"/>
    </source>
</evidence>
<dbReference type="InterPro" id="IPR050490">
    <property type="entry name" value="Bact_solute-bd_prot1"/>
</dbReference>
<dbReference type="Gene3D" id="3.40.190.10">
    <property type="entry name" value="Periplasmic binding protein-like II"/>
    <property type="match status" value="2"/>
</dbReference>
<gene>
    <name evidence="4" type="ORF">ACFQ3T_32005</name>
</gene>
<evidence type="ECO:0000256" key="1">
    <source>
        <dbReference type="ARBA" id="ARBA00008520"/>
    </source>
</evidence>
<organism evidence="4 5">
    <name type="scientific">Saccharothrix hoggarensis</name>
    <dbReference type="NCBI Taxonomy" id="913853"/>
    <lineage>
        <taxon>Bacteria</taxon>
        <taxon>Bacillati</taxon>
        <taxon>Actinomycetota</taxon>
        <taxon>Actinomycetes</taxon>
        <taxon>Pseudonocardiales</taxon>
        <taxon>Pseudonocardiaceae</taxon>
        <taxon>Saccharothrix</taxon>
    </lineage>
</organism>
<proteinExistence type="inferred from homology"/>
<dbReference type="PROSITE" id="PS51257">
    <property type="entry name" value="PROKAR_LIPOPROTEIN"/>
    <property type="match status" value="1"/>
</dbReference>
<sequence length="410" mass="44387">MIRVLVPLVLLLAACTTPVEDEARLGRGPITFVDGRDTSAGGQVAEMVERWNERATLREQVTFLQMPASTDAHRAQLTARAQDLAGVRDSADCFDVMAVDMVWTAEFAAAGHLEPLDSAEFGVDRMLPRAVEAAKSHVDGRMWAIPWRTDVGLLYYRADVLAEEGVDPPTTWAELRRQATEFAPGRGLQGYVGQLRRYEGLVVNVAESIWAHGGDLERPAAPETKAGVRALADGIAEGWVPREALAYEESQSLAEFQAGRALFLRNWPYAGPVLAGPGSPVAGKWAAAPLPGPSALGGWNLAVSRCSAHQQTARDFIEFVTGDENQRVMFERAGFLPTSTSLYREPGLSARLGPLRESLAGARTRPTSAHYDELTSVMQENLHHALQNPEAVDGSLDLLAEDLARAAGGR</sequence>
<dbReference type="PANTHER" id="PTHR43649">
    <property type="entry name" value="ARABINOSE-BINDING PROTEIN-RELATED"/>
    <property type="match status" value="1"/>
</dbReference>
<dbReference type="EMBL" id="JBHTLK010000277">
    <property type="protein sequence ID" value="MFD1151784.1"/>
    <property type="molecule type" value="Genomic_DNA"/>
</dbReference>
<dbReference type="CDD" id="cd14750">
    <property type="entry name" value="PBP2_TMBP"/>
    <property type="match status" value="1"/>
</dbReference>
<keyword evidence="2" id="KW-0813">Transport</keyword>
<dbReference type="PANTHER" id="PTHR43649:SF34">
    <property type="entry name" value="ABC TRANSPORTER PERIPLASMIC-BINDING PROTEIN YCJN-RELATED"/>
    <property type="match status" value="1"/>
</dbReference>
<dbReference type="RefSeq" id="WP_380729097.1">
    <property type="nucleotide sequence ID" value="NZ_JBHTLK010000277.1"/>
</dbReference>
<name>A0ABW3R4D5_9PSEU</name>
<keyword evidence="3" id="KW-0732">Signal</keyword>
<dbReference type="Proteomes" id="UP001597168">
    <property type="component" value="Unassembled WGS sequence"/>
</dbReference>
<dbReference type="SUPFAM" id="SSF53850">
    <property type="entry name" value="Periplasmic binding protein-like II"/>
    <property type="match status" value="1"/>
</dbReference>
<protein>
    <submittedName>
        <fullName evidence="4">ABC transporter substrate-binding protein</fullName>
    </submittedName>
</protein>
<evidence type="ECO:0000256" key="3">
    <source>
        <dbReference type="ARBA" id="ARBA00022729"/>
    </source>
</evidence>
<evidence type="ECO:0000313" key="4">
    <source>
        <dbReference type="EMBL" id="MFD1151784.1"/>
    </source>
</evidence>
<dbReference type="InterPro" id="IPR006059">
    <property type="entry name" value="SBP"/>
</dbReference>
<reference evidence="5" key="1">
    <citation type="journal article" date="2019" name="Int. J. Syst. Evol. Microbiol.">
        <title>The Global Catalogue of Microorganisms (GCM) 10K type strain sequencing project: providing services to taxonomists for standard genome sequencing and annotation.</title>
        <authorList>
            <consortium name="The Broad Institute Genomics Platform"/>
            <consortium name="The Broad Institute Genome Sequencing Center for Infectious Disease"/>
            <person name="Wu L."/>
            <person name="Ma J."/>
        </authorList>
    </citation>
    <scope>NUCLEOTIDE SEQUENCE [LARGE SCALE GENOMIC DNA]</scope>
    <source>
        <strain evidence="5">CCUG 60214</strain>
    </source>
</reference>
<comment type="similarity">
    <text evidence="1">Belongs to the bacterial solute-binding protein 1 family.</text>
</comment>
<comment type="caution">
    <text evidence="4">The sequence shown here is derived from an EMBL/GenBank/DDBJ whole genome shotgun (WGS) entry which is preliminary data.</text>
</comment>
<keyword evidence="5" id="KW-1185">Reference proteome</keyword>
<evidence type="ECO:0000256" key="2">
    <source>
        <dbReference type="ARBA" id="ARBA00022448"/>
    </source>
</evidence>